<accession>A0A4U1I1A7</accession>
<dbReference type="RefSeq" id="WP_136896832.1">
    <property type="nucleotide sequence ID" value="NZ_SWJE01000010.1"/>
</dbReference>
<sequence length="130" mass="14097">MSLTAASQFHYEIARATETAAQEASPAPQALADKFQAMMAQATPAVPAAHPGEHANIVTKAVEEQADYYRQVPNDVMYMTQHMSALSMERLAAADMTIQLEIASLNADLQVKMATVQSSKDAVQTLMKNQ</sequence>
<dbReference type="InterPro" id="IPR013391">
    <property type="entry name" value="T3SS_HrpB2"/>
</dbReference>
<name>A0A4U1I1A7_9BURK</name>
<dbReference type="Proteomes" id="UP000305539">
    <property type="component" value="Unassembled WGS sequence"/>
</dbReference>
<dbReference type="AlphaFoldDB" id="A0A4U1I1A7"/>
<dbReference type="Pfam" id="PF09487">
    <property type="entry name" value="HrpB2"/>
    <property type="match status" value="1"/>
</dbReference>
<evidence type="ECO:0000313" key="2">
    <source>
        <dbReference type="Proteomes" id="UP000305539"/>
    </source>
</evidence>
<dbReference type="GO" id="GO:0016301">
    <property type="term" value="F:kinase activity"/>
    <property type="evidence" value="ECO:0007669"/>
    <property type="project" value="UniProtKB-KW"/>
</dbReference>
<keyword evidence="1" id="KW-0808">Transferase</keyword>
<protein>
    <submittedName>
        <fullName evidence="1">Serine kinase</fullName>
    </submittedName>
</protein>
<comment type="caution">
    <text evidence="1">The sequence shown here is derived from an EMBL/GenBank/DDBJ whole genome shotgun (WGS) entry which is preliminary data.</text>
</comment>
<keyword evidence="1" id="KW-0418">Kinase</keyword>
<dbReference type="EMBL" id="SWJE01000010">
    <property type="protein sequence ID" value="TKC86939.1"/>
    <property type="molecule type" value="Genomic_DNA"/>
</dbReference>
<dbReference type="OrthoDB" id="9101816at2"/>
<organism evidence="1 2">
    <name type="scientific">Trinickia terrae</name>
    <dbReference type="NCBI Taxonomy" id="2571161"/>
    <lineage>
        <taxon>Bacteria</taxon>
        <taxon>Pseudomonadati</taxon>
        <taxon>Pseudomonadota</taxon>
        <taxon>Betaproteobacteria</taxon>
        <taxon>Burkholderiales</taxon>
        <taxon>Burkholderiaceae</taxon>
        <taxon>Trinickia</taxon>
    </lineage>
</organism>
<evidence type="ECO:0000313" key="1">
    <source>
        <dbReference type="EMBL" id="TKC86939.1"/>
    </source>
</evidence>
<reference evidence="1 2" key="1">
    <citation type="submission" date="2019-04" db="EMBL/GenBank/DDBJ databases">
        <title>Trinickia sp. 7GSK02, isolated from subtropical forest soil.</title>
        <authorList>
            <person name="Gao Z.-H."/>
            <person name="Qiu L.-H."/>
        </authorList>
    </citation>
    <scope>NUCLEOTIDE SEQUENCE [LARGE SCALE GENOMIC DNA]</scope>
    <source>
        <strain evidence="1 2">7GSK02</strain>
    </source>
</reference>
<gene>
    <name evidence="1" type="ORF">FAZ69_20165</name>
</gene>
<proteinExistence type="predicted"/>
<keyword evidence="2" id="KW-1185">Reference proteome</keyword>